<keyword evidence="14" id="KW-1185">Reference proteome</keyword>
<evidence type="ECO:0000256" key="11">
    <source>
        <dbReference type="RuleBase" id="RU363035"/>
    </source>
</evidence>
<dbReference type="GO" id="GO:0004832">
    <property type="term" value="F:valine-tRNA ligase activity"/>
    <property type="evidence" value="ECO:0007669"/>
    <property type="project" value="UniProtKB-EC"/>
</dbReference>
<evidence type="ECO:0000256" key="5">
    <source>
        <dbReference type="ARBA" id="ARBA00022598"/>
    </source>
</evidence>
<dbReference type="HOGENOM" id="CLU_001493_2_2_7"/>
<dbReference type="GO" id="GO:0005524">
    <property type="term" value="F:ATP binding"/>
    <property type="evidence" value="ECO:0007669"/>
    <property type="project" value="UniProtKB-KW"/>
</dbReference>
<accession>W4LLF9</accession>
<evidence type="ECO:0000313" key="14">
    <source>
        <dbReference type="Proteomes" id="UP000019140"/>
    </source>
</evidence>
<dbReference type="InterPro" id="IPR001412">
    <property type="entry name" value="aa-tRNA-synth_I_CS"/>
</dbReference>
<comment type="subcellular location">
    <subcellularLocation>
        <location evidence="1">Cytoplasm</location>
    </subcellularLocation>
</comment>
<dbReference type="EMBL" id="AZHX01001916">
    <property type="protein sequence ID" value="ETW98744.1"/>
    <property type="molecule type" value="Genomic_DNA"/>
</dbReference>
<organism evidence="13 14">
    <name type="scientific">Candidatus Entotheonella gemina</name>
    <dbReference type="NCBI Taxonomy" id="1429439"/>
    <lineage>
        <taxon>Bacteria</taxon>
        <taxon>Pseudomonadati</taxon>
        <taxon>Nitrospinota/Tectimicrobiota group</taxon>
        <taxon>Candidatus Tectimicrobiota</taxon>
        <taxon>Candidatus Entotheonellia</taxon>
        <taxon>Candidatus Entotheonellales</taxon>
        <taxon>Candidatus Entotheonellaceae</taxon>
        <taxon>Candidatus Entotheonella</taxon>
    </lineage>
</organism>
<dbReference type="PANTHER" id="PTHR11946:SF93">
    <property type="entry name" value="VALINE--TRNA LIGASE, CHLOROPLASTIC_MITOCHONDRIAL 2"/>
    <property type="match status" value="1"/>
</dbReference>
<dbReference type="Pfam" id="PF00133">
    <property type="entry name" value="tRNA-synt_1"/>
    <property type="match status" value="2"/>
</dbReference>
<dbReference type="Gene3D" id="3.90.740.10">
    <property type="entry name" value="Valyl/Leucyl/Isoleucyl-tRNA synthetase, editing domain"/>
    <property type="match status" value="1"/>
</dbReference>
<dbReference type="GO" id="GO:0006438">
    <property type="term" value="P:valyl-tRNA aminoacylation"/>
    <property type="evidence" value="ECO:0007669"/>
    <property type="project" value="InterPro"/>
</dbReference>
<dbReference type="EC" id="6.1.1.9" evidence="3"/>
<keyword evidence="5 11" id="KW-0436">Ligase</keyword>
<proteinExistence type="inferred from homology"/>
<evidence type="ECO:0000256" key="9">
    <source>
        <dbReference type="ARBA" id="ARBA00023146"/>
    </source>
</evidence>
<feature type="domain" description="Aminoacyl-tRNA synthetase class Ia" evidence="12">
    <location>
        <begin position="17"/>
        <end position="501"/>
    </location>
</feature>
<evidence type="ECO:0000313" key="13">
    <source>
        <dbReference type="EMBL" id="ETW98744.1"/>
    </source>
</evidence>
<evidence type="ECO:0000256" key="8">
    <source>
        <dbReference type="ARBA" id="ARBA00022917"/>
    </source>
</evidence>
<name>W4LLF9_9BACT</name>
<comment type="subunit">
    <text evidence="2">Monomer.</text>
</comment>
<dbReference type="PRINTS" id="PR00986">
    <property type="entry name" value="TRNASYNTHVAL"/>
</dbReference>
<evidence type="ECO:0000256" key="2">
    <source>
        <dbReference type="ARBA" id="ARBA00011245"/>
    </source>
</evidence>
<sequence>MSSELPKQYEPASIEAQIFQQWLDAKAFAAFPDEVPKPYVIMMPLPNVTGALHMGHAMDNVMQDLLIRWHRMQGDNALWMAGTDHAGIATQAVVEKRLFELEGQTRHDVGREGLVGRIWEWKEQYQRRIVQQQQSMGCSCDWDRQRFTMDAVCARAVRRTFFNMFRDGLIFRGNRLVNWDCQLQTAVADDEIVYDTVQGHFYYLRYPVIDPQPGEPTHVVVATTRPETMLGDTAVACHPDPAGALDNAIAEARERLSRAATRDREALAEEAERLESRRQTHLPTLLKFAGMARDGRQVRLPLLDRTMPLIMDTWAKPELGSGCVKITPAHDPNDYDVWTRHQDEIDRINILNEDGTLNANAGPYAGLDRFVARGQVVADLESQDLLEGKEARDIEVGHSDRSKTVIEPYLSKQWFVRMGDVPGGVVCGRGTPHEFVAPGLAQAAIDAAQGEWRSATGRHVAFHPDPVRYGNTYIQWLAEKRDWCISRQLWWGHRIPIWAATFSQGEPLPQLLAALEPYLGRDDIFGWVTLADGSSYPLPVEAKRLAGDEIEILVCLRDIDTDAELEATLEDLGLVHDPDVLDTWFSSGVWPHSTLGWPDPETAQVDAGQQPMGRQNGYADCLDYYYPGSCLVTGR</sequence>
<keyword evidence="9 11" id="KW-0030">Aminoacyl-tRNA synthetase</keyword>
<keyword evidence="7 11" id="KW-0067">ATP-binding</keyword>
<evidence type="ECO:0000256" key="1">
    <source>
        <dbReference type="ARBA" id="ARBA00004496"/>
    </source>
</evidence>
<keyword evidence="8 11" id="KW-0648">Protein biosynthesis</keyword>
<dbReference type="GO" id="GO:0005829">
    <property type="term" value="C:cytosol"/>
    <property type="evidence" value="ECO:0007669"/>
    <property type="project" value="TreeGrafter"/>
</dbReference>
<dbReference type="FunFam" id="3.40.50.620:FF:000032">
    <property type="entry name" value="Valine--tRNA ligase"/>
    <property type="match status" value="1"/>
</dbReference>
<protein>
    <recommendedName>
        <fullName evidence="3">valine--tRNA ligase</fullName>
        <ecNumber evidence="3">6.1.1.9</ecNumber>
    </recommendedName>
    <alternativeName>
        <fullName evidence="10">Valyl-tRNA synthetase</fullName>
    </alternativeName>
</protein>
<comment type="caution">
    <text evidence="13">The sequence shown here is derived from an EMBL/GenBank/DDBJ whole genome shotgun (WGS) entry which is preliminary data.</text>
</comment>
<dbReference type="GO" id="GO:0002161">
    <property type="term" value="F:aminoacyl-tRNA deacylase activity"/>
    <property type="evidence" value="ECO:0007669"/>
    <property type="project" value="InterPro"/>
</dbReference>
<dbReference type="InterPro" id="IPR002300">
    <property type="entry name" value="aa-tRNA-synth_Ia"/>
</dbReference>
<dbReference type="Gene3D" id="3.40.50.620">
    <property type="entry name" value="HUPs"/>
    <property type="match status" value="2"/>
</dbReference>
<keyword evidence="6 11" id="KW-0547">Nucleotide-binding</keyword>
<dbReference type="AlphaFoldDB" id="W4LLF9"/>
<dbReference type="InterPro" id="IPR002303">
    <property type="entry name" value="Valyl-tRNA_ligase"/>
</dbReference>
<dbReference type="InterPro" id="IPR014729">
    <property type="entry name" value="Rossmann-like_a/b/a_fold"/>
</dbReference>
<evidence type="ECO:0000256" key="10">
    <source>
        <dbReference type="ARBA" id="ARBA00029936"/>
    </source>
</evidence>
<evidence type="ECO:0000259" key="12">
    <source>
        <dbReference type="Pfam" id="PF00133"/>
    </source>
</evidence>
<evidence type="ECO:0000256" key="7">
    <source>
        <dbReference type="ARBA" id="ARBA00022840"/>
    </source>
</evidence>
<evidence type="ECO:0000256" key="6">
    <source>
        <dbReference type="ARBA" id="ARBA00022741"/>
    </source>
</evidence>
<dbReference type="SUPFAM" id="SSF50677">
    <property type="entry name" value="ValRS/IleRS/LeuRS editing domain"/>
    <property type="match status" value="1"/>
</dbReference>
<keyword evidence="4" id="KW-0963">Cytoplasm</keyword>
<dbReference type="PANTHER" id="PTHR11946">
    <property type="entry name" value="VALYL-TRNA SYNTHETASES"/>
    <property type="match status" value="1"/>
</dbReference>
<dbReference type="InterPro" id="IPR009008">
    <property type="entry name" value="Val/Leu/Ile-tRNA-synth_edit"/>
</dbReference>
<feature type="non-terminal residue" evidence="13">
    <location>
        <position position="635"/>
    </location>
</feature>
<gene>
    <name evidence="13" type="ORF">ETSY2_42295</name>
</gene>
<reference evidence="13 14" key="1">
    <citation type="journal article" date="2014" name="Nature">
        <title>An environmental bacterial taxon with a large and distinct metabolic repertoire.</title>
        <authorList>
            <person name="Wilson M.C."/>
            <person name="Mori T."/>
            <person name="Ruckert C."/>
            <person name="Uria A.R."/>
            <person name="Helf M.J."/>
            <person name="Takada K."/>
            <person name="Gernert C."/>
            <person name="Steffens U.A."/>
            <person name="Heycke N."/>
            <person name="Schmitt S."/>
            <person name="Rinke C."/>
            <person name="Helfrich E.J."/>
            <person name="Brachmann A.O."/>
            <person name="Gurgui C."/>
            <person name="Wakimoto T."/>
            <person name="Kracht M."/>
            <person name="Crusemann M."/>
            <person name="Hentschel U."/>
            <person name="Abe I."/>
            <person name="Matsunaga S."/>
            <person name="Kalinowski J."/>
            <person name="Takeyama H."/>
            <person name="Piel J."/>
        </authorList>
    </citation>
    <scope>NUCLEOTIDE SEQUENCE [LARGE SCALE GENOMIC DNA]</scope>
    <source>
        <strain evidence="14">TSY2</strain>
    </source>
</reference>
<dbReference type="SUPFAM" id="SSF52374">
    <property type="entry name" value="Nucleotidylyl transferase"/>
    <property type="match status" value="1"/>
</dbReference>
<feature type="domain" description="Aminoacyl-tRNA synthetase class Ia" evidence="12">
    <location>
        <begin position="570"/>
        <end position="605"/>
    </location>
</feature>
<dbReference type="Proteomes" id="UP000019140">
    <property type="component" value="Unassembled WGS sequence"/>
</dbReference>
<comment type="similarity">
    <text evidence="11">Belongs to the class-I aminoacyl-tRNA synthetase family.</text>
</comment>
<evidence type="ECO:0000256" key="3">
    <source>
        <dbReference type="ARBA" id="ARBA00013169"/>
    </source>
</evidence>
<dbReference type="PROSITE" id="PS00178">
    <property type="entry name" value="AA_TRNA_LIGASE_I"/>
    <property type="match status" value="1"/>
</dbReference>
<evidence type="ECO:0000256" key="4">
    <source>
        <dbReference type="ARBA" id="ARBA00022490"/>
    </source>
</evidence>